<dbReference type="AlphaFoldDB" id="A0A0A9BSP6"/>
<organism evidence="1">
    <name type="scientific">Arundo donax</name>
    <name type="common">Giant reed</name>
    <name type="synonym">Donax arundinaceus</name>
    <dbReference type="NCBI Taxonomy" id="35708"/>
    <lineage>
        <taxon>Eukaryota</taxon>
        <taxon>Viridiplantae</taxon>
        <taxon>Streptophyta</taxon>
        <taxon>Embryophyta</taxon>
        <taxon>Tracheophyta</taxon>
        <taxon>Spermatophyta</taxon>
        <taxon>Magnoliopsida</taxon>
        <taxon>Liliopsida</taxon>
        <taxon>Poales</taxon>
        <taxon>Poaceae</taxon>
        <taxon>PACMAD clade</taxon>
        <taxon>Arundinoideae</taxon>
        <taxon>Arundineae</taxon>
        <taxon>Arundo</taxon>
    </lineage>
</organism>
<name>A0A0A9BSP6_ARUDO</name>
<evidence type="ECO:0000313" key="1">
    <source>
        <dbReference type="EMBL" id="JAD64175.1"/>
    </source>
</evidence>
<sequence>MPDPCAAWREATRRASDKSMKLVRQIMEAGRLGTANELKEFGLVKMDETRKSEGLGK</sequence>
<dbReference type="EMBL" id="GBRH01233720">
    <property type="protein sequence ID" value="JAD64175.1"/>
    <property type="molecule type" value="Transcribed_RNA"/>
</dbReference>
<accession>A0A0A9BSP6</accession>
<protein>
    <submittedName>
        <fullName evidence="1">Uncharacterized protein</fullName>
    </submittedName>
</protein>
<proteinExistence type="predicted"/>
<reference evidence="1" key="1">
    <citation type="submission" date="2014-09" db="EMBL/GenBank/DDBJ databases">
        <authorList>
            <person name="Magalhaes I.L.F."/>
            <person name="Oliveira U."/>
            <person name="Santos F.R."/>
            <person name="Vidigal T.H.D.A."/>
            <person name="Brescovit A.D."/>
            <person name="Santos A.J."/>
        </authorList>
    </citation>
    <scope>NUCLEOTIDE SEQUENCE</scope>
    <source>
        <tissue evidence="1">Shoot tissue taken approximately 20 cm above the soil surface</tissue>
    </source>
</reference>
<reference evidence="1" key="2">
    <citation type="journal article" date="2015" name="Data Brief">
        <title>Shoot transcriptome of the giant reed, Arundo donax.</title>
        <authorList>
            <person name="Barrero R.A."/>
            <person name="Guerrero F.D."/>
            <person name="Moolhuijzen P."/>
            <person name="Goolsby J.A."/>
            <person name="Tidwell J."/>
            <person name="Bellgard S.E."/>
            <person name="Bellgard M.I."/>
        </authorList>
    </citation>
    <scope>NUCLEOTIDE SEQUENCE</scope>
    <source>
        <tissue evidence="1">Shoot tissue taken approximately 20 cm above the soil surface</tissue>
    </source>
</reference>